<dbReference type="Proteomes" id="UP000436822">
    <property type="component" value="Unassembled WGS sequence"/>
</dbReference>
<feature type="domain" description="N-acetyltransferase" evidence="1">
    <location>
        <begin position="47"/>
        <end position="190"/>
    </location>
</feature>
<evidence type="ECO:0000313" key="3">
    <source>
        <dbReference type="Proteomes" id="UP000436822"/>
    </source>
</evidence>
<dbReference type="InterPro" id="IPR051908">
    <property type="entry name" value="Ribosomal_N-acetyltransferase"/>
</dbReference>
<keyword evidence="3" id="KW-1185">Reference proteome</keyword>
<proteinExistence type="predicted"/>
<sequence>MLQGSAEMSERFGFPVPDWQRCPEPDFRTLAGAHVQLERLSVGEHATELHAANIVDDAIWDYLPYGPFLDQASYAAWVEAVAEKSDPYFMAIRPSATGGACGVASLLRIEPDVGVIEAGHLNFAPALQRTAAATEALFLLIDWAFDAGYRRFEWKCDALNMPSRRAAERLGFQFEGIFRQATIYKGRNRDTAWFSIIDTEWPALRRAYVDWLDAPNFDAEGRQRAPLSACIAQQTGG</sequence>
<dbReference type="SUPFAM" id="SSF55729">
    <property type="entry name" value="Acyl-CoA N-acyltransferases (Nat)"/>
    <property type="match status" value="1"/>
</dbReference>
<dbReference type="GO" id="GO:0008999">
    <property type="term" value="F:protein-N-terminal-alanine acetyltransferase activity"/>
    <property type="evidence" value="ECO:0007669"/>
    <property type="project" value="TreeGrafter"/>
</dbReference>
<dbReference type="PROSITE" id="PS51186">
    <property type="entry name" value="GNAT"/>
    <property type="match status" value="1"/>
</dbReference>
<comment type="caution">
    <text evidence="2">The sequence shown here is derived from an EMBL/GenBank/DDBJ whole genome shotgun (WGS) entry which is preliminary data.</text>
</comment>
<keyword evidence="2" id="KW-0808">Transferase</keyword>
<dbReference type="InterPro" id="IPR016181">
    <property type="entry name" value="Acyl_CoA_acyltransferase"/>
</dbReference>
<dbReference type="Gene3D" id="3.40.630.30">
    <property type="match status" value="1"/>
</dbReference>
<dbReference type="EMBL" id="BLJE01000001">
    <property type="protein sequence ID" value="GFE63339.1"/>
    <property type="molecule type" value="Genomic_DNA"/>
</dbReference>
<organism evidence="2 3">
    <name type="scientific">Litoreibacter roseus</name>
    <dbReference type="NCBI Taxonomy" id="2601869"/>
    <lineage>
        <taxon>Bacteria</taxon>
        <taxon>Pseudomonadati</taxon>
        <taxon>Pseudomonadota</taxon>
        <taxon>Alphaproteobacteria</taxon>
        <taxon>Rhodobacterales</taxon>
        <taxon>Roseobacteraceae</taxon>
        <taxon>Litoreibacter</taxon>
    </lineage>
</organism>
<reference evidence="2 3" key="1">
    <citation type="submission" date="2019-12" db="EMBL/GenBank/DDBJ databases">
        <title>Litoreibacter badius sp. nov., a novel bacteriochlorophyll a-containing bacterium in the genus Litoreibacter.</title>
        <authorList>
            <person name="Kanamuro M."/>
            <person name="Takabe Y."/>
            <person name="Mori K."/>
            <person name="Takaichi S."/>
            <person name="Hanada S."/>
        </authorList>
    </citation>
    <scope>NUCLEOTIDE SEQUENCE [LARGE SCALE GENOMIC DNA]</scope>
    <source>
        <strain evidence="2 3">K6</strain>
    </source>
</reference>
<dbReference type="FunFam" id="3.40.630.30:FF:000047">
    <property type="entry name" value="Acetyltransferase, GNAT family"/>
    <property type="match status" value="1"/>
</dbReference>
<evidence type="ECO:0000313" key="2">
    <source>
        <dbReference type="EMBL" id="GFE63339.1"/>
    </source>
</evidence>
<protein>
    <submittedName>
        <fullName evidence="2">Acetyltransferase</fullName>
    </submittedName>
</protein>
<dbReference type="PANTHER" id="PTHR43441">
    <property type="entry name" value="RIBOSOMAL-PROTEIN-SERINE ACETYLTRANSFERASE"/>
    <property type="match status" value="1"/>
</dbReference>
<evidence type="ECO:0000259" key="1">
    <source>
        <dbReference type="PROSITE" id="PS51186"/>
    </source>
</evidence>
<accession>A0A6N6JD86</accession>
<name>A0A6N6JD86_9RHOB</name>
<dbReference type="GO" id="GO:1990189">
    <property type="term" value="F:protein N-terminal-serine acetyltransferase activity"/>
    <property type="evidence" value="ECO:0007669"/>
    <property type="project" value="TreeGrafter"/>
</dbReference>
<dbReference type="PANTHER" id="PTHR43441:SF2">
    <property type="entry name" value="FAMILY ACETYLTRANSFERASE, PUTATIVE (AFU_ORTHOLOGUE AFUA_7G00850)-RELATED"/>
    <property type="match status" value="1"/>
</dbReference>
<gene>
    <name evidence="2" type="ORF">KIN_04130</name>
</gene>
<dbReference type="AlphaFoldDB" id="A0A6N6JD86"/>
<dbReference type="Pfam" id="PF13302">
    <property type="entry name" value="Acetyltransf_3"/>
    <property type="match status" value="1"/>
</dbReference>
<dbReference type="InterPro" id="IPR000182">
    <property type="entry name" value="GNAT_dom"/>
</dbReference>